<keyword evidence="3" id="KW-1185">Reference proteome</keyword>
<evidence type="ECO:0000313" key="2">
    <source>
        <dbReference type="EMBL" id="KAF2002513.1"/>
    </source>
</evidence>
<feature type="region of interest" description="Disordered" evidence="1">
    <location>
        <begin position="160"/>
        <end position="203"/>
    </location>
</feature>
<organism evidence="2 3">
    <name type="scientific">Amniculicola lignicola CBS 123094</name>
    <dbReference type="NCBI Taxonomy" id="1392246"/>
    <lineage>
        <taxon>Eukaryota</taxon>
        <taxon>Fungi</taxon>
        <taxon>Dikarya</taxon>
        <taxon>Ascomycota</taxon>
        <taxon>Pezizomycotina</taxon>
        <taxon>Dothideomycetes</taxon>
        <taxon>Pleosporomycetidae</taxon>
        <taxon>Pleosporales</taxon>
        <taxon>Amniculicolaceae</taxon>
        <taxon>Amniculicola</taxon>
    </lineage>
</organism>
<dbReference type="EMBL" id="ML977577">
    <property type="protein sequence ID" value="KAF2002513.1"/>
    <property type="molecule type" value="Genomic_DNA"/>
</dbReference>
<protein>
    <submittedName>
        <fullName evidence="2">Uncharacterized protein</fullName>
    </submittedName>
</protein>
<reference evidence="2" key="1">
    <citation type="journal article" date="2020" name="Stud. Mycol.">
        <title>101 Dothideomycetes genomes: a test case for predicting lifestyles and emergence of pathogens.</title>
        <authorList>
            <person name="Haridas S."/>
            <person name="Albert R."/>
            <person name="Binder M."/>
            <person name="Bloem J."/>
            <person name="Labutti K."/>
            <person name="Salamov A."/>
            <person name="Andreopoulos B."/>
            <person name="Baker S."/>
            <person name="Barry K."/>
            <person name="Bills G."/>
            <person name="Bluhm B."/>
            <person name="Cannon C."/>
            <person name="Castanera R."/>
            <person name="Culley D."/>
            <person name="Daum C."/>
            <person name="Ezra D."/>
            <person name="Gonzalez J."/>
            <person name="Henrissat B."/>
            <person name="Kuo A."/>
            <person name="Liang C."/>
            <person name="Lipzen A."/>
            <person name="Lutzoni F."/>
            <person name="Magnuson J."/>
            <person name="Mondo S."/>
            <person name="Nolan M."/>
            <person name="Ohm R."/>
            <person name="Pangilinan J."/>
            <person name="Park H.-J."/>
            <person name="Ramirez L."/>
            <person name="Alfaro M."/>
            <person name="Sun H."/>
            <person name="Tritt A."/>
            <person name="Yoshinaga Y."/>
            <person name="Zwiers L.-H."/>
            <person name="Turgeon B."/>
            <person name="Goodwin S."/>
            <person name="Spatafora J."/>
            <person name="Crous P."/>
            <person name="Grigoriev I."/>
        </authorList>
    </citation>
    <scope>NUCLEOTIDE SEQUENCE</scope>
    <source>
        <strain evidence="2">CBS 123094</strain>
    </source>
</reference>
<gene>
    <name evidence="2" type="ORF">P154DRAFT_574087</name>
</gene>
<accession>A0A6A5WKX0</accession>
<evidence type="ECO:0000256" key="1">
    <source>
        <dbReference type="SAM" id="MobiDB-lite"/>
    </source>
</evidence>
<feature type="compositionally biased region" description="Basic and acidic residues" evidence="1">
    <location>
        <begin position="166"/>
        <end position="193"/>
    </location>
</feature>
<dbReference type="Proteomes" id="UP000799779">
    <property type="component" value="Unassembled WGS sequence"/>
</dbReference>
<evidence type="ECO:0000313" key="3">
    <source>
        <dbReference type="Proteomes" id="UP000799779"/>
    </source>
</evidence>
<sequence>MACRCTAAASQPDVKLRSRSAPTFRKEKLWGRRRSKQRDDNADINADRAMPGLHGGECVQREHSSSTGALSRPLRSSSLGGAVCFASAFGEPRQLREVPLLALCWSIKRLRLGAVESMQSPLQALDDVQPSARAHPEWLRREVSPARGPDNCLATRWRRSTAAAHTDNKRSKIRRPSGEGTRRELQRGTKHAPDGVLQANRCG</sequence>
<proteinExistence type="predicted"/>
<feature type="region of interest" description="Disordered" evidence="1">
    <location>
        <begin position="25"/>
        <end position="73"/>
    </location>
</feature>
<name>A0A6A5WKX0_9PLEO</name>
<dbReference type="AlphaFoldDB" id="A0A6A5WKX0"/>